<name>A0A927MUR3_9ACTN</name>
<evidence type="ECO:0000256" key="6">
    <source>
        <dbReference type="ARBA" id="ARBA00022840"/>
    </source>
</evidence>
<accession>A0A927MUR3</accession>
<dbReference type="PROSITE" id="PS50011">
    <property type="entry name" value="PROTEIN_KINASE_DOM"/>
    <property type="match status" value="1"/>
</dbReference>
<keyword evidence="12" id="KW-1185">Reference proteome</keyword>
<dbReference type="GO" id="GO:0031179">
    <property type="term" value="P:peptide modification"/>
    <property type="evidence" value="ECO:0007669"/>
    <property type="project" value="InterPro"/>
</dbReference>
<dbReference type="SMART" id="SM01260">
    <property type="entry name" value="LANC_like"/>
    <property type="match status" value="1"/>
</dbReference>
<evidence type="ECO:0000256" key="7">
    <source>
        <dbReference type="ARBA" id="ARBA00047899"/>
    </source>
</evidence>
<dbReference type="EMBL" id="JADBEM010000001">
    <property type="protein sequence ID" value="MBE1606682.1"/>
    <property type="molecule type" value="Genomic_DNA"/>
</dbReference>
<dbReference type="InterPro" id="IPR053524">
    <property type="entry name" value="Aerial_hyphae_peptide-synth"/>
</dbReference>
<dbReference type="CDD" id="cd04791">
    <property type="entry name" value="LanC_SerThrkinase"/>
    <property type="match status" value="1"/>
</dbReference>
<dbReference type="Pfam" id="PF00069">
    <property type="entry name" value="Pkinase"/>
    <property type="match status" value="1"/>
</dbReference>
<protein>
    <recommendedName>
        <fullName evidence="1">non-specific serine/threonine protein kinase</fullName>
        <ecNumber evidence="1">2.7.11.1</ecNumber>
    </recommendedName>
</protein>
<dbReference type="NCBIfam" id="NF038151">
    <property type="entry name" value="lanthi_synth_III"/>
    <property type="match status" value="1"/>
</dbReference>
<dbReference type="Proteomes" id="UP000638648">
    <property type="component" value="Unassembled WGS sequence"/>
</dbReference>
<gene>
    <name evidence="11" type="ORF">HEB94_003530</name>
</gene>
<dbReference type="GO" id="GO:0004674">
    <property type="term" value="F:protein serine/threonine kinase activity"/>
    <property type="evidence" value="ECO:0007669"/>
    <property type="project" value="UniProtKB-KW"/>
</dbReference>
<proteinExistence type="predicted"/>
<dbReference type="Pfam" id="PF25816">
    <property type="entry name" value="RamC_N"/>
    <property type="match status" value="1"/>
</dbReference>
<dbReference type="InterPro" id="IPR058053">
    <property type="entry name" value="RamC_C"/>
</dbReference>
<evidence type="ECO:0000259" key="10">
    <source>
        <dbReference type="PROSITE" id="PS50011"/>
    </source>
</evidence>
<keyword evidence="4" id="KW-0547">Nucleotide-binding</keyword>
<evidence type="ECO:0000256" key="2">
    <source>
        <dbReference type="ARBA" id="ARBA00022527"/>
    </source>
</evidence>
<dbReference type="InterPro" id="IPR000719">
    <property type="entry name" value="Prot_kinase_dom"/>
</dbReference>
<keyword evidence="3" id="KW-0808">Transferase</keyword>
<comment type="catalytic activity">
    <reaction evidence="8">
        <text>L-seryl-[protein] + ATP = O-phospho-L-seryl-[protein] + ADP + H(+)</text>
        <dbReference type="Rhea" id="RHEA:17989"/>
        <dbReference type="Rhea" id="RHEA-COMP:9863"/>
        <dbReference type="Rhea" id="RHEA-COMP:11604"/>
        <dbReference type="ChEBI" id="CHEBI:15378"/>
        <dbReference type="ChEBI" id="CHEBI:29999"/>
        <dbReference type="ChEBI" id="CHEBI:30616"/>
        <dbReference type="ChEBI" id="CHEBI:83421"/>
        <dbReference type="ChEBI" id="CHEBI:456216"/>
        <dbReference type="EC" id="2.7.11.1"/>
    </reaction>
</comment>
<evidence type="ECO:0000256" key="5">
    <source>
        <dbReference type="ARBA" id="ARBA00022777"/>
    </source>
</evidence>
<evidence type="ECO:0000256" key="4">
    <source>
        <dbReference type="ARBA" id="ARBA00022741"/>
    </source>
</evidence>
<dbReference type="AlphaFoldDB" id="A0A927MUR3"/>
<evidence type="ECO:0000313" key="12">
    <source>
        <dbReference type="Proteomes" id="UP000638648"/>
    </source>
</evidence>
<organism evidence="11 12">
    <name type="scientific">Actinopolymorpha pittospori</name>
    <dbReference type="NCBI Taxonomy" id="648752"/>
    <lineage>
        <taxon>Bacteria</taxon>
        <taxon>Bacillati</taxon>
        <taxon>Actinomycetota</taxon>
        <taxon>Actinomycetes</taxon>
        <taxon>Propionibacteriales</taxon>
        <taxon>Actinopolymorphaceae</taxon>
        <taxon>Actinopolymorpha</taxon>
    </lineage>
</organism>
<dbReference type="GO" id="GO:0005524">
    <property type="term" value="F:ATP binding"/>
    <property type="evidence" value="ECO:0007669"/>
    <property type="project" value="UniProtKB-KW"/>
</dbReference>
<evidence type="ECO:0000256" key="1">
    <source>
        <dbReference type="ARBA" id="ARBA00012513"/>
    </source>
</evidence>
<dbReference type="SMART" id="SM00220">
    <property type="entry name" value="S_TKc"/>
    <property type="match status" value="1"/>
</dbReference>
<keyword evidence="5" id="KW-0418">Kinase</keyword>
<dbReference type="InterPro" id="IPR011009">
    <property type="entry name" value="Kinase-like_dom_sf"/>
</dbReference>
<dbReference type="EC" id="2.7.11.1" evidence="1"/>
<dbReference type="InterPro" id="IPR057929">
    <property type="entry name" value="RamC_N"/>
</dbReference>
<dbReference type="SUPFAM" id="SSF56112">
    <property type="entry name" value="Protein kinase-like (PK-like)"/>
    <property type="match status" value="1"/>
</dbReference>
<dbReference type="RefSeq" id="WP_202896387.1">
    <property type="nucleotide sequence ID" value="NZ_BAABJL010000109.1"/>
</dbReference>
<sequence length="897" mass="98320">MDLRYHAYGMADPVFYDSPSAEAPDAGEYSTGCPIPEDWMRRPRGVWMMQGKVGMGMPDQGWKIHVSAGLENAKHVLDIVHKYCVQQHMSFKFLRSRRVLLVQNSKYAERGGSGKFITIYTADEAVLEQTLNELGALLEGQPGPYILSDLRWRSGPLFVRYGGFRERFCQSESGEMVPAIETPDGRLVQDSREPVFRVPGWVTVPDFLTESLAARDRGTLDDFPYDIEKALHFSNGGGLYRAIDKRTGGKVLIKEARPLAGLDRSEEDAVVRLQRERGLIERLGDLACIPALVEYRTFWEHHFLVREYVEGETLSHHMVRRNPLLHFGATPDEVADYAAWALGIVERVEAALGDLHARGVVFGDLHPGNIIVREDDSIAFVDFELVADAAAAVRPALGAPGYQAPPGYTGLAIDRYALGCIRLAVFMSLTAALRWDDGKVDQFIDFVTDRFPLPVDFADKVRADLSGGVHGGGAPSGGLGYGAARAGRPIWPEPTPQGWEPLRKSITSAILSTATPQRSDRLFPGDLEQFTGPAGGIGFGHGAAGVLWALAETGEGRFPEHESWMLNAIGRVERPPPGFYDGVAGVAYVLDRLDRRSDALEILRHAPAASPATDNTLFRGLAGIGLNQLHFARITGDLAFAAMAEETAEQMIARLRRPHDGPYRAGLMYGASGPALFLIRLYEATGEKRLLDEAERALHRELEACKWTQKDNTLQVDEGWRVLPYVATGSAGIGLVLHEYLRHRDEPSFLEAQAGIRRAAEPHYFVQSGLFNGRAGILAYLLHTGADLGDAAVRRHLRNIGWHAVPFQAGDTADRNGHGEDRVAFIGDQLLRLSMDLATGSAGVLLTLDAALRGRPLELPFLSPDEGAVHICPEEVNNHHGDSRTAEPRGRAGELGG</sequence>
<dbReference type="Gene3D" id="1.50.10.20">
    <property type="match status" value="1"/>
</dbReference>
<reference evidence="11" key="1">
    <citation type="submission" date="2020-10" db="EMBL/GenBank/DDBJ databases">
        <title>Sequencing the genomes of 1000 actinobacteria strains.</title>
        <authorList>
            <person name="Klenk H.-P."/>
        </authorList>
    </citation>
    <scope>NUCLEOTIDE SEQUENCE</scope>
    <source>
        <strain evidence="11">DSM 45354</strain>
    </source>
</reference>
<dbReference type="Pfam" id="PF05147">
    <property type="entry name" value="LANC_like"/>
    <property type="match status" value="1"/>
</dbReference>
<dbReference type="InterPro" id="IPR007822">
    <property type="entry name" value="LANC-like"/>
</dbReference>
<evidence type="ECO:0000256" key="3">
    <source>
        <dbReference type="ARBA" id="ARBA00022679"/>
    </source>
</evidence>
<evidence type="ECO:0000256" key="9">
    <source>
        <dbReference type="SAM" id="MobiDB-lite"/>
    </source>
</evidence>
<evidence type="ECO:0000313" key="11">
    <source>
        <dbReference type="EMBL" id="MBE1606682.1"/>
    </source>
</evidence>
<comment type="caution">
    <text evidence="11">The sequence shown here is derived from an EMBL/GenBank/DDBJ whole genome shotgun (WGS) entry which is preliminary data.</text>
</comment>
<keyword evidence="6" id="KW-0067">ATP-binding</keyword>
<comment type="catalytic activity">
    <reaction evidence="7">
        <text>L-threonyl-[protein] + ATP = O-phospho-L-threonyl-[protein] + ADP + H(+)</text>
        <dbReference type="Rhea" id="RHEA:46608"/>
        <dbReference type="Rhea" id="RHEA-COMP:11060"/>
        <dbReference type="Rhea" id="RHEA-COMP:11605"/>
        <dbReference type="ChEBI" id="CHEBI:15378"/>
        <dbReference type="ChEBI" id="CHEBI:30013"/>
        <dbReference type="ChEBI" id="CHEBI:30616"/>
        <dbReference type="ChEBI" id="CHEBI:61977"/>
        <dbReference type="ChEBI" id="CHEBI:456216"/>
        <dbReference type="EC" id="2.7.11.1"/>
    </reaction>
</comment>
<keyword evidence="2" id="KW-0723">Serine/threonine-protein kinase</keyword>
<feature type="domain" description="Protein kinase" evidence="10">
    <location>
        <begin position="225"/>
        <end position="531"/>
    </location>
</feature>
<dbReference type="PANTHER" id="PTHR24363">
    <property type="entry name" value="SERINE/THREONINE PROTEIN KINASE"/>
    <property type="match status" value="1"/>
</dbReference>
<dbReference type="SUPFAM" id="SSF158745">
    <property type="entry name" value="LanC-like"/>
    <property type="match status" value="1"/>
</dbReference>
<feature type="region of interest" description="Disordered" evidence="9">
    <location>
        <begin position="875"/>
        <end position="897"/>
    </location>
</feature>
<dbReference type="Gene3D" id="1.10.510.10">
    <property type="entry name" value="Transferase(Phosphotransferase) domain 1"/>
    <property type="match status" value="1"/>
</dbReference>
<dbReference type="PANTHER" id="PTHR24363:SF0">
    <property type="entry name" value="SERINE_THREONINE KINASE LIKE DOMAIN CONTAINING 1"/>
    <property type="match status" value="1"/>
</dbReference>
<evidence type="ECO:0000256" key="8">
    <source>
        <dbReference type="ARBA" id="ARBA00048679"/>
    </source>
</evidence>